<reference evidence="1" key="1">
    <citation type="journal article" date="2021" name="Microb. Physiol.">
        <title>Proteogenomic Insights into the Physiology of Marine, Sulfate-Reducing, Filamentous Desulfonema limicola and Desulfonema magnum.</title>
        <authorList>
            <person name="Schnaars V."/>
            <person name="Wohlbrand L."/>
            <person name="Scheve S."/>
            <person name="Hinrichs C."/>
            <person name="Reinhardt R."/>
            <person name="Rabus R."/>
        </authorList>
    </citation>
    <scope>NUCLEOTIDE SEQUENCE</scope>
    <source>
        <strain evidence="1">4be13</strain>
    </source>
</reference>
<protein>
    <submittedName>
        <fullName evidence="1">Uncharacterized protein</fullName>
    </submittedName>
</protein>
<dbReference type="Proteomes" id="UP000663722">
    <property type="component" value="Chromosome"/>
</dbReference>
<gene>
    <name evidence="1" type="ORF">dnm_083290</name>
</gene>
<evidence type="ECO:0000313" key="2">
    <source>
        <dbReference type="Proteomes" id="UP000663722"/>
    </source>
</evidence>
<evidence type="ECO:0000313" key="1">
    <source>
        <dbReference type="EMBL" id="QTA92253.1"/>
    </source>
</evidence>
<dbReference type="AlphaFoldDB" id="A0A975BVW2"/>
<proteinExistence type="predicted"/>
<dbReference type="RefSeq" id="WP_207679689.1">
    <property type="nucleotide sequence ID" value="NZ_CP061800.1"/>
</dbReference>
<sequence length="213" mass="26059">MDHESASDFFTKMIERRGYLFPSEVQQKNPLFKIMRKELQELTSDFSYDELIFAKEPVPPDTKDKNLVEMISQMDKYIIDEADYDDWEDHYFSMAEECRDRFNKWLIDKGLNLYSEDFPFYLETYLDFIYHYTHDDIVILKKVQPVYMEEFFANYLLRKMIVEPEEYIYWIPALKVFYTFLYEKGYLENPDPIIRLIDEIEPYFIKILKKKFG</sequence>
<keyword evidence="2" id="KW-1185">Reference proteome</keyword>
<dbReference type="EMBL" id="CP061800">
    <property type="protein sequence ID" value="QTA92253.1"/>
    <property type="molecule type" value="Genomic_DNA"/>
</dbReference>
<name>A0A975BVW2_9BACT</name>
<accession>A0A975BVW2</accession>
<organism evidence="1 2">
    <name type="scientific">Desulfonema magnum</name>
    <dbReference type="NCBI Taxonomy" id="45655"/>
    <lineage>
        <taxon>Bacteria</taxon>
        <taxon>Pseudomonadati</taxon>
        <taxon>Thermodesulfobacteriota</taxon>
        <taxon>Desulfobacteria</taxon>
        <taxon>Desulfobacterales</taxon>
        <taxon>Desulfococcaceae</taxon>
        <taxon>Desulfonema</taxon>
    </lineage>
</organism>
<dbReference type="KEGG" id="dmm:dnm_083290"/>